<keyword evidence="2" id="KW-1185">Reference proteome</keyword>
<proteinExistence type="predicted"/>
<dbReference type="Proteomes" id="UP001165542">
    <property type="component" value="Unassembled WGS sequence"/>
</dbReference>
<dbReference type="EMBL" id="JAJISC010000002">
    <property type="protein sequence ID" value="MCS2608970.1"/>
    <property type="molecule type" value="Genomic_DNA"/>
</dbReference>
<sequence length="194" mass="22074">MPSPLSRVIAELDRRHRQDPAAIEVDGAAVPKEWYYAQRMSAWLDTLVASPSDVLRIAVCAQHLQRWELARDAYPNDRIGYLTWRRDQGQRAGEIAATVMREQGYDHEEAERVQTIVRKQGLGRDADVQALEDCACLVFLELDFLDFAARVERDHMIRILQKTWRKMSPEAHQQALALPLPEEALSLVSEALGG</sequence>
<dbReference type="PANTHER" id="PTHR41729">
    <property type="entry name" value="GLUTAMYL-TRNA SYNTHETASE"/>
    <property type="match status" value="1"/>
</dbReference>
<dbReference type="Pfam" id="PF13875">
    <property type="entry name" value="DUF4202"/>
    <property type="match status" value="1"/>
</dbReference>
<gene>
    <name evidence="1" type="ORF">LLY24_06495</name>
</gene>
<dbReference type="RefSeq" id="WP_259035470.1">
    <property type="nucleotide sequence ID" value="NZ_JAJISC010000002.1"/>
</dbReference>
<protein>
    <submittedName>
        <fullName evidence="1">DUF4202 domain-containing protein</fullName>
    </submittedName>
</protein>
<accession>A0ABT2EBP9</accession>
<name>A0ABT2EBP9_9GAMM</name>
<dbReference type="InterPro" id="IPR025255">
    <property type="entry name" value="DUF4202"/>
</dbReference>
<evidence type="ECO:0000313" key="2">
    <source>
        <dbReference type="Proteomes" id="UP001165542"/>
    </source>
</evidence>
<reference evidence="1" key="1">
    <citation type="submission" date="2021-11" db="EMBL/GenBank/DDBJ databases">
        <title>Halomonas sp., isolated from a coastal aquaculture zone in Dongshan Bay.</title>
        <authorList>
            <person name="Lin W."/>
        </authorList>
    </citation>
    <scope>NUCLEOTIDE SEQUENCE</scope>
    <source>
        <strain evidence="1">Yzlin-01</strain>
    </source>
</reference>
<evidence type="ECO:0000313" key="1">
    <source>
        <dbReference type="EMBL" id="MCS2608970.1"/>
    </source>
</evidence>
<comment type="caution">
    <text evidence="1">The sequence shown here is derived from an EMBL/GenBank/DDBJ whole genome shotgun (WGS) entry which is preliminary data.</text>
</comment>
<organism evidence="1 2">
    <name type="scientific">Halomonas dongshanensis</name>
    <dbReference type="NCBI Taxonomy" id="2890835"/>
    <lineage>
        <taxon>Bacteria</taxon>
        <taxon>Pseudomonadati</taxon>
        <taxon>Pseudomonadota</taxon>
        <taxon>Gammaproteobacteria</taxon>
        <taxon>Oceanospirillales</taxon>
        <taxon>Halomonadaceae</taxon>
        <taxon>Halomonas</taxon>
    </lineage>
</organism>
<dbReference type="PANTHER" id="PTHR41729:SF1">
    <property type="entry name" value="GLUTAMYL-TRNA SYNTHETASE"/>
    <property type="match status" value="1"/>
</dbReference>